<evidence type="ECO:0000256" key="1">
    <source>
        <dbReference type="ARBA" id="ARBA00008270"/>
    </source>
</evidence>
<dbReference type="RefSeq" id="WP_139796119.1">
    <property type="nucleotide sequence ID" value="NZ_CP155572.1"/>
</dbReference>
<evidence type="ECO:0000256" key="2">
    <source>
        <dbReference type="ARBA" id="ARBA00023235"/>
    </source>
</evidence>
<dbReference type="Gene3D" id="3.10.310.10">
    <property type="entry name" value="Diaminopimelate Epimerase, Chain A, domain 1"/>
    <property type="match status" value="2"/>
</dbReference>
<sequence>MLKYYVADAFADNIFEGNPAGVCVMDEWIPIEKMEKIAIENNLSETAFAVKEGDTYGLRWFTPGGEIDLCGHATLATAYILFRFVETDTNVLHFNTQKMNHHLLVTKKDDLYEMDFPTIIPEKYHLTDLMVDALGAVPIEVLKTSRDLIFIFDSEDTVKNLTPDFSKIRQFPEGLSVYITAKSEEFDFVARAFWPKLNIDEDPVCGTMYCSLIPYWRERNGLDKMVARQVSKRGGTVYCEFCGERVKLSGRAALYAIGNICVDEK</sequence>
<dbReference type="PANTHER" id="PTHR13774:SF17">
    <property type="entry name" value="PHENAZINE BIOSYNTHESIS-LIKE DOMAIN-CONTAINING PROTEIN"/>
    <property type="match status" value="1"/>
</dbReference>
<dbReference type="GO" id="GO:0005737">
    <property type="term" value="C:cytoplasm"/>
    <property type="evidence" value="ECO:0007669"/>
    <property type="project" value="TreeGrafter"/>
</dbReference>
<dbReference type="InterPro" id="IPR003719">
    <property type="entry name" value="Phenazine_PhzF-like"/>
</dbReference>
<accession>A0A1W1YGS8</accession>
<evidence type="ECO:0000313" key="4">
    <source>
        <dbReference type="EMBL" id="SMC35001.1"/>
    </source>
</evidence>
<name>A0A1W1YGS8_9FIRM</name>
<dbReference type="Pfam" id="PF02567">
    <property type="entry name" value="PhzC-PhzF"/>
    <property type="match status" value="1"/>
</dbReference>
<gene>
    <name evidence="4" type="ORF">SAMN04488500_101315</name>
</gene>
<dbReference type="OrthoDB" id="9788221at2"/>
<protein>
    <submittedName>
        <fullName evidence="4">Phenazine biosynthesis protein PhzF family</fullName>
    </submittedName>
</protein>
<dbReference type="GO" id="GO:0016853">
    <property type="term" value="F:isomerase activity"/>
    <property type="evidence" value="ECO:0007669"/>
    <property type="project" value="UniProtKB-KW"/>
</dbReference>
<reference evidence="4 5" key="1">
    <citation type="submission" date="2017-04" db="EMBL/GenBank/DDBJ databases">
        <authorList>
            <person name="Afonso C.L."/>
            <person name="Miller P.J."/>
            <person name="Scott M.A."/>
            <person name="Spackman E."/>
            <person name="Goraichik I."/>
            <person name="Dimitrov K.M."/>
            <person name="Suarez D.L."/>
            <person name="Swayne D.E."/>
        </authorList>
    </citation>
    <scope>NUCLEOTIDE SEQUENCE [LARGE SCALE GENOMIC DNA]</scope>
    <source>
        <strain evidence="4 5">DSM 5090</strain>
    </source>
</reference>
<evidence type="ECO:0000256" key="3">
    <source>
        <dbReference type="PIRSR" id="PIRSR016184-1"/>
    </source>
</evidence>
<feature type="active site" evidence="3">
    <location>
        <position position="45"/>
    </location>
</feature>
<organism evidence="4 5">
    <name type="scientific">Sporomusa malonica</name>
    <dbReference type="NCBI Taxonomy" id="112901"/>
    <lineage>
        <taxon>Bacteria</taxon>
        <taxon>Bacillati</taxon>
        <taxon>Bacillota</taxon>
        <taxon>Negativicutes</taxon>
        <taxon>Selenomonadales</taxon>
        <taxon>Sporomusaceae</taxon>
        <taxon>Sporomusa</taxon>
    </lineage>
</organism>
<keyword evidence="5" id="KW-1185">Reference proteome</keyword>
<keyword evidence="2" id="KW-0413">Isomerase</keyword>
<dbReference type="PANTHER" id="PTHR13774">
    <property type="entry name" value="PHENAZINE BIOSYNTHESIS PROTEIN"/>
    <property type="match status" value="1"/>
</dbReference>
<dbReference type="EMBL" id="FWXI01000001">
    <property type="protein sequence ID" value="SMC35001.1"/>
    <property type="molecule type" value="Genomic_DNA"/>
</dbReference>
<dbReference type="PIRSF" id="PIRSF016184">
    <property type="entry name" value="PhzC_PhzF"/>
    <property type="match status" value="1"/>
</dbReference>
<dbReference type="AlphaFoldDB" id="A0A1W1YGS8"/>
<dbReference type="Proteomes" id="UP000192738">
    <property type="component" value="Unassembled WGS sequence"/>
</dbReference>
<dbReference type="STRING" id="112901.SAMN04488500_101315"/>
<dbReference type="NCBIfam" id="TIGR00654">
    <property type="entry name" value="PhzF_family"/>
    <property type="match status" value="1"/>
</dbReference>
<comment type="similarity">
    <text evidence="1">Belongs to the PhzF family.</text>
</comment>
<evidence type="ECO:0000313" key="5">
    <source>
        <dbReference type="Proteomes" id="UP000192738"/>
    </source>
</evidence>
<proteinExistence type="inferred from homology"/>
<dbReference type="SUPFAM" id="SSF54506">
    <property type="entry name" value="Diaminopimelate epimerase-like"/>
    <property type="match status" value="1"/>
</dbReference>